<evidence type="ECO:0000313" key="3">
    <source>
        <dbReference type="WBParaSite" id="SMUV_0000345601-mRNA-1"/>
    </source>
</evidence>
<dbReference type="Proteomes" id="UP000046393">
    <property type="component" value="Unplaced"/>
</dbReference>
<dbReference type="SMART" id="SM00225">
    <property type="entry name" value="BTB"/>
    <property type="match status" value="1"/>
</dbReference>
<dbReference type="Pfam" id="PF00651">
    <property type="entry name" value="BTB"/>
    <property type="match status" value="1"/>
</dbReference>
<name>A0A0N5AGK1_9BILA</name>
<keyword evidence="2" id="KW-1185">Reference proteome</keyword>
<proteinExistence type="predicted"/>
<reference evidence="3" key="1">
    <citation type="submission" date="2017-02" db="UniProtKB">
        <authorList>
            <consortium name="WormBaseParasite"/>
        </authorList>
    </citation>
    <scope>IDENTIFICATION</scope>
</reference>
<protein>
    <submittedName>
        <fullName evidence="3">BTB domain-containing protein</fullName>
    </submittedName>
</protein>
<dbReference type="InterPro" id="IPR000210">
    <property type="entry name" value="BTB/POZ_dom"/>
</dbReference>
<evidence type="ECO:0000259" key="1">
    <source>
        <dbReference type="SMART" id="SM00225"/>
    </source>
</evidence>
<dbReference type="PANTHER" id="PTHR22744">
    <property type="entry name" value="HELIX LOOP HELIX PROTEIN 21-RELATED"/>
    <property type="match status" value="1"/>
</dbReference>
<dbReference type="Gene3D" id="3.30.710.10">
    <property type="entry name" value="Potassium Channel Kv1.1, Chain A"/>
    <property type="match status" value="1"/>
</dbReference>
<dbReference type="InterPro" id="IPR011333">
    <property type="entry name" value="SKP1/BTB/POZ_sf"/>
</dbReference>
<sequence length="190" mass="21682">MPILISGRSLYVNAGWLAELSTFFAKTFFGNSPVNELQLSPDISYEDILELMRVVFYCPTRKPITVANVTTVMHLANQFCMKPVIDRCEDIIARRNFHFFFNLKVLSQCGRNSPTMSLIVDKLSKLPEDELSTLQFSQMPGDIVADVYAAKIKRNKFKNDRCCFIKHNQENVSNLEVTPICSLADNSFNR</sequence>
<dbReference type="SUPFAM" id="SSF54695">
    <property type="entry name" value="POZ domain"/>
    <property type="match status" value="1"/>
</dbReference>
<feature type="domain" description="BTB" evidence="1">
    <location>
        <begin position="3"/>
        <end position="96"/>
    </location>
</feature>
<organism evidence="2 3">
    <name type="scientific">Syphacia muris</name>
    <dbReference type="NCBI Taxonomy" id="451379"/>
    <lineage>
        <taxon>Eukaryota</taxon>
        <taxon>Metazoa</taxon>
        <taxon>Ecdysozoa</taxon>
        <taxon>Nematoda</taxon>
        <taxon>Chromadorea</taxon>
        <taxon>Rhabditida</taxon>
        <taxon>Spirurina</taxon>
        <taxon>Oxyuridomorpha</taxon>
        <taxon>Oxyuroidea</taxon>
        <taxon>Oxyuridae</taxon>
        <taxon>Syphacia</taxon>
    </lineage>
</organism>
<dbReference type="AlphaFoldDB" id="A0A0N5AGK1"/>
<accession>A0A0N5AGK1</accession>
<dbReference type="PANTHER" id="PTHR22744:SF14">
    <property type="entry name" value="BTB DOMAIN-CONTAINING PROTEIN-RELATED"/>
    <property type="match status" value="1"/>
</dbReference>
<dbReference type="WBParaSite" id="SMUV_0000345601-mRNA-1">
    <property type="protein sequence ID" value="SMUV_0000345601-mRNA-1"/>
    <property type="gene ID" value="SMUV_0000345601"/>
</dbReference>
<evidence type="ECO:0000313" key="2">
    <source>
        <dbReference type="Proteomes" id="UP000046393"/>
    </source>
</evidence>